<evidence type="ECO:0000313" key="2">
    <source>
        <dbReference type="Ensembl" id="ENSVKKP00000027975.1"/>
    </source>
</evidence>
<keyword evidence="3" id="KW-1185">Reference proteome</keyword>
<organism evidence="2 3">
    <name type="scientific">Varanus komodoensis</name>
    <name type="common">Komodo dragon</name>
    <dbReference type="NCBI Taxonomy" id="61221"/>
    <lineage>
        <taxon>Eukaryota</taxon>
        <taxon>Metazoa</taxon>
        <taxon>Chordata</taxon>
        <taxon>Craniata</taxon>
        <taxon>Vertebrata</taxon>
        <taxon>Euteleostomi</taxon>
        <taxon>Lepidosauria</taxon>
        <taxon>Squamata</taxon>
        <taxon>Bifurcata</taxon>
        <taxon>Unidentata</taxon>
        <taxon>Episquamata</taxon>
        <taxon>Toxicofera</taxon>
        <taxon>Anguimorpha</taxon>
        <taxon>Paleoanguimorpha</taxon>
        <taxon>Varanoidea</taxon>
        <taxon>Varanidae</taxon>
        <taxon>Varanus</taxon>
    </lineage>
</organism>
<dbReference type="Ensembl" id="ENSVKKT00000028648.1">
    <property type="protein sequence ID" value="ENSVKKP00000027975.1"/>
    <property type="gene ID" value="ENSVKKG00000018136.1"/>
</dbReference>
<sequence length="386" mass="42809">MSLAIRKRSWEEHVSQWMGLPFSSIDSNILCRHGLVADNLQAGMEKDGLWSEGHKEKSASLPDCCLGGELGGFPSKLLGNVSKEVDENDNHHQEEEVCLSLEDSTETLVNHDDDNNDMELSLAKINDQSTHDEDKLSAESNSLEGGVELCMDVDPREEAKKESKHSYESTEEMNEPHSGTNPKSVMEEGNIWCLPKREAVLEEGEEGREESLELYFAAGASDYLGPSPCSSFLPEGNDLDANEFADSQNKGIPSVPSVEGVADLKTNTAMQQPTDSQVILRKRKEAREDRDQSRLDSMVLLILKLDQLDQDIENALTLGASPSSMLTHTRRHIPVIVIYLSKSPPPPPSLPPSSQFAFPFQCVPFSIYKVKREYIFLCSVLTSSLK</sequence>
<evidence type="ECO:0000313" key="3">
    <source>
        <dbReference type="Proteomes" id="UP000694545"/>
    </source>
</evidence>
<reference evidence="2" key="2">
    <citation type="submission" date="2025-09" db="UniProtKB">
        <authorList>
            <consortium name="Ensembl"/>
        </authorList>
    </citation>
    <scope>IDENTIFICATION</scope>
</reference>
<dbReference type="AlphaFoldDB" id="A0A8D2Q959"/>
<proteinExistence type="predicted"/>
<dbReference type="Proteomes" id="UP000694545">
    <property type="component" value="Unplaced"/>
</dbReference>
<protein>
    <recommendedName>
        <fullName evidence="4">DLC1 Rho GTPase activating protein</fullName>
    </recommendedName>
</protein>
<name>A0A8D2Q959_VARKO</name>
<evidence type="ECO:0008006" key="4">
    <source>
        <dbReference type="Google" id="ProtNLM"/>
    </source>
</evidence>
<accession>A0A8D2Q959</accession>
<feature type="region of interest" description="Disordered" evidence="1">
    <location>
        <begin position="156"/>
        <end position="186"/>
    </location>
</feature>
<reference evidence="2" key="1">
    <citation type="submission" date="2025-08" db="UniProtKB">
        <authorList>
            <consortium name="Ensembl"/>
        </authorList>
    </citation>
    <scope>IDENTIFICATION</scope>
</reference>
<dbReference type="OMA" id="EYNTACH"/>
<evidence type="ECO:0000256" key="1">
    <source>
        <dbReference type="SAM" id="MobiDB-lite"/>
    </source>
</evidence>
<feature type="compositionally biased region" description="Basic and acidic residues" evidence="1">
    <location>
        <begin position="156"/>
        <end position="168"/>
    </location>
</feature>